<organism evidence="1 2">
    <name type="scientific">Saccharothrix lopnurensis</name>
    <dbReference type="NCBI Taxonomy" id="1670621"/>
    <lineage>
        <taxon>Bacteria</taxon>
        <taxon>Bacillati</taxon>
        <taxon>Actinomycetota</taxon>
        <taxon>Actinomycetes</taxon>
        <taxon>Pseudonocardiales</taxon>
        <taxon>Pseudonocardiaceae</taxon>
        <taxon>Saccharothrix</taxon>
    </lineage>
</organism>
<accession>A0ABW1P2C0</accession>
<evidence type="ECO:0000313" key="1">
    <source>
        <dbReference type="EMBL" id="MFC6089693.1"/>
    </source>
</evidence>
<dbReference type="EMBL" id="JBHSQO010000008">
    <property type="protein sequence ID" value="MFC6089693.1"/>
    <property type="molecule type" value="Genomic_DNA"/>
</dbReference>
<comment type="caution">
    <text evidence="1">The sequence shown here is derived from an EMBL/GenBank/DDBJ whole genome shotgun (WGS) entry which is preliminary data.</text>
</comment>
<keyword evidence="2" id="KW-1185">Reference proteome</keyword>
<dbReference type="RefSeq" id="WP_380635052.1">
    <property type="nucleotide sequence ID" value="NZ_JBHSQO010000008.1"/>
</dbReference>
<protein>
    <submittedName>
        <fullName evidence="1">Transcriptional regulator</fullName>
    </submittedName>
</protein>
<evidence type="ECO:0000313" key="2">
    <source>
        <dbReference type="Proteomes" id="UP001596220"/>
    </source>
</evidence>
<name>A0ABW1P2C0_9PSEU</name>
<gene>
    <name evidence="1" type="ORF">ACFP3R_10460</name>
</gene>
<reference evidence="2" key="1">
    <citation type="journal article" date="2019" name="Int. J. Syst. Evol. Microbiol.">
        <title>The Global Catalogue of Microorganisms (GCM) 10K type strain sequencing project: providing services to taxonomists for standard genome sequencing and annotation.</title>
        <authorList>
            <consortium name="The Broad Institute Genomics Platform"/>
            <consortium name="The Broad Institute Genome Sequencing Center for Infectious Disease"/>
            <person name="Wu L."/>
            <person name="Ma J."/>
        </authorList>
    </citation>
    <scope>NUCLEOTIDE SEQUENCE [LARGE SCALE GENOMIC DNA]</scope>
    <source>
        <strain evidence="2">CGMCC 4.7246</strain>
    </source>
</reference>
<dbReference type="Proteomes" id="UP001596220">
    <property type="component" value="Unassembled WGS sequence"/>
</dbReference>
<sequence>MPHTIRLRAELFTKAMRLAGFRSDYALARAMDLNRSTVTRVLTGQLNPGPAFIAGALTALTPMTFTDLFHVIHTDPKAPRR</sequence>
<proteinExistence type="predicted"/>